<comment type="caution">
    <text evidence="1">The sequence shown here is derived from an EMBL/GenBank/DDBJ whole genome shotgun (WGS) entry which is preliminary data.</text>
</comment>
<dbReference type="EMBL" id="JAPDRQ010000057">
    <property type="protein sequence ID" value="KAJ9657915.1"/>
    <property type="molecule type" value="Genomic_DNA"/>
</dbReference>
<dbReference type="Proteomes" id="UP001172386">
    <property type="component" value="Unassembled WGS sequence"/>
</dbReference>
<keyword evidence="2" id="KW-1185">Reference proteome</keyword>
<reference evidence="1" key="1">
    <citation type="submission" date="2022-10" db="EMBL/GenBank/DDBJ databases">
        <title>Culturing micro-colonial fungi from biological soil crusts in the Mojave desert and describing Neophaeococcomyces mojavensis, and introducing the new genera and species Taxawa tesnikishii.</title>
        <authorList>
            <person name="Kurbessoian T."/>
            <person name="Stajich J.E."/>
        </authorList>
    </citation>
    <scope>NUCLEOTIDE SEQUENCE</scope>
    <source>
        <strain evidence="1">JES_112</strain>
    </source>
</reference>
<name>A0ACC3AA76_9EURO</name>
<protein>
    <submittedName>
        <fullName evidence="1">Uncharacterized protein</fullName>
    </submittedName>
</protein>
<accession>A0ACC3AA76</accession>
<proteinExistence type="predicted"/>
<evidence type="ECO:0000313" key="2">
    <source>
        <dbReference type="Proteomes" id="UP001172386"/>
    </source>
</evidence>
<gene>
    <name evidence="1" type="ORF">H2198_003998</name>
</gene>
<organism evidence="1 2">
    <name type="scientific">Neophaeococcomyces mojaviensis</name>
    <dbReference type="NCBI Taxonomy" id="3383035"/>
    <lineage>
        <taxon>Eukaryota</taxon>
        <taxon>Fungi</taxon>
        <taxon>Dikarya</taxon>
        <taxon>Ascomycota</taxon>
        <taxon>Pezizomycotina</taxon>
        <taxon>Eurotiomycetes</taxon>
        <taxon>Chaetothyriomycetidae</taxon>
        <taxon>Chaetothyriales</taxon>
        <taxon>Chaetothyriales incertae sedis</taxon>
        <taxon>Neophaeococcomyces</taxon>
    </lineage>
</organism>
<evidence type="ECO:0000313" key="1">
    <source>
        <dbReference type="EMBL" id="KAJ9657915.1"/>
    </source>
</evidence>
<sequence length="797" mass="87484">MVPGTETMDKTEKVYHHQCLLQFPRCDGGGAQKSVDEHFQVHAITGSLTTSFAVRTSPGRGGFGPQLALTYDSGSGNGPFGLGWNLAGLSAISRKTTPQIPQYLDDDDVFVLSGADDLALVNGSKVATIKHGDESNKVYTVQTFRLRTEDLSKRVKGLTRQDDADDVHWRVISRLNQCSIYGWSDASRIFNCDGQIKRIFLWLLCLSYDTRGNAIEYTYKAEGGIEGNECLTQKYLSRLSYGNLSLARNMDTWEIVLPDTAINDWAFEIVLDYHTGDPGCSSTPWNTRKDSFSRFNSDFEVSTSRLCRRICMVHNFPNESPGGNGIVVSVTEVAYHESAKGSFITSLTRCGYSGGGVVVHREPPYQFEYSSTPSPDAVQPHVMPGVMQTNASARGGQWTFQRNINAAGVPGVTIAAPLVLTTLPSESQDSPRTSRLADLDQNGPPDAVHPDDKGRAEGLVERIVDHDDPTWRAFESFHKVPTMPFSDTAAASQVQGMPRVQMLDLTGNGLQDLLVIDKETDEVIWYECLAKVGYGPAVRRPAFFGTYSTLSSSARDLSPPSSSSSVSDEGSFSFGLLNTSNTPWVVSGQPDRVLFATDMTGDGLADLVLVSNSSIVYWPNMGYGRFGRRIMMMNAPMYDKPDQFTTSRLALADVDGTGTADVLYLPARGGVDIYYNCLGNSWENVTHIESLPAIDYISSISALDIFGDGTSCLVWAGPDPVNTDQSRVWYLPLMNGTKPHLMTSISNGMGLETTVQYRPSTFFRQRDLLASRLWRNSIPAAMHCVSEMCIRDCITTV</sequence>